<evidence type="ECO:0000256" key="2">
    <source>
        <dbReference type="PIRSR" id="PIRSR605754-1"/>
    </source>
</evidence>
<sequence>MAISNDDDGTDAVMTMTQRNGDMRQAERDSGTESTPAAAGVARGSTQPSDRAAAKQPAAQTTKQDPASSPAASASPASPTFAEATDIADMVATRRRLRRQLLVMRIVTLVLLLAAVCVVGYPLALQYQSSRRLSQVSDTAASTVAGWPYPQAKNALAAARAYNRRLAASGQPVLGEAVDPFSAAQGGSKAKGEDSAAAKDKEYQSLLDAGDGVMGTIRIPKISVDLPIYHGTSEEALAAGSGHLYGSSLPVGGKGTHAVITGHRGLVNALMFTRLDEMVKGDFFYIEVMGETLGYKVDRISVILPDDTSQLKITPGEDRVTLMTCTPYGVNTHRLLVSGHRVAIPVPAPEPGDLHDTRSLVTTTVVCGLAGGWLLVGAVGRLRHGSWRPMRHAAFWPRALRG</sequence>
<organism evidence="5 6">
    <name type="scientific">Bifidobacterium leontopitheci</name>
    <dbReference type="NCBI Taxonomy" id="2650774"/>
    <lineage>
        <taxon>Bacteria</taxon>
        <taxon>Bacillati</taxon>
        <taxon>Actinomycetota</taxon>
        <taxon>Actinomycetes</taxon>
        <taxon>Bifidobacteriales</taxon>
        <taxon>Bifidobacteriaceae</taxon>
        <taxon>Bifidobacterium</taxon>
    </lineage>
</organism>
<feature type="compositionally biased region" description="Basic and acidic residues" evidence="3">
    <location>
        <begin position="21"/>
        <end position="31"/>
    </location>
</feature>
<dbReference type="EMBL" id="WBVT01000025">
    <property type="protein sequence ID" value="KAB7789982.1"/>
    <property type="molecule type" value="Genomic_DNA"/>
</dbReference>
<feature type="region of interest" description="Disordered" evidence="3">
    <location>
        <begin position="1"/>
        <end position="80"/>
    </location>
</feature>
<dbReference type="AlphaFoldDB" id="A0A6I1GGZ1"/>
<comment type="caution">
    <text evidence="5">The sequence shown here is derived from an EMBL/GenBank/DDBJ whole genome shotgun (WGS) entry which is preliminary data.</text>
</comment>
<protein>
    <submittedName>
        <fullName evidence="5">Sortase family protein</fullName>
    </submittedName>
</protein>
<evidence type="ECO:0000256" key="1">
    <source>
        <dbReference type="ARBA" id="ARBA00022801"/>
    </source>
</evidence>
<dbReference type="Pfam" id="PF04203">
    <property type="entry name" value="Sortase"/>
    <property type="match status" value="1"/>
</dbReference>
<feature type="transmembrane region" description="Helical" evidence="4">
    <location>
        <begin position="102"/>
        <end position="124"/>
    </location>
</feature>
<evidence type="ECO:0000256" key="4">
    <source>
        <dbReference type="SAM" id="Phobius"/>
    </source>
</evidence>
<gene>
    <name evidence="5" type="ORF">F7D09_1532</name>
</gene>
<dbReference type="SUPFAM" id="SSF63817">
    <property type="entry name" value="Sortase"/>
    <property type="match status" value="1"/>
</dbReference>
<keyword evidence="1" id="KW-0378">Hydrolase</keyword>
<dbReference type="InterPro" id="IPR005754">
    <property type="entry name" value="Sortase"/>
</dbReference>
<proteinExistence type="predicted"/>
<keyword evidence="4" id="KW-1133">Transmembrane helix</keyword>
<feature type="transmembrane region" description="Helical" evidence="4">
    <location>
        <begin position="360"/>
        <end position="382"/>
    </location>
</feature>
<keyword evidence="6" id="KW-1185">Reference proteome</keyword>
<dbReference type="GO" id="GO:0016787">
    <property type="term" value="F:hydrolase activity"/>
    <property type="evidence" value="ECO:0007669"/>
    <property type="project" value="UniProtKB-KW"/>
</dbReference>
<evidence type="ECO:0000256" key="3">
    <source>
        <dbReference type="SAM" id="MobiDB-lite"/>
    </source>
</evidence>
<feature type="compositionally biased region" description="Low complexity" evidence="3">
    <location>
        <begin position="54"/>
        <end position="79"/>
    </location>
</feature>
<reference evidence="5 6" key="1">
    <citation type="submission" date="2019-09" db="EMBL/GenBank/DDBJ databases">
        <title>Characterization of the phylogenetic diversity of two novel species belonging to the genus Bifidobacterium: Bifidobacterium cebidarum sp. nov. and Bifidobacterium leontopitheci sp. nov.</title>
        <authorList>
            <person name="Lugli G.A."/>
            <person name="Duranti S."/>
            <person name="Milani C."/>
            <person name="Turroni F."/>
            <person name="Ventura M."/>
        </authorList>
    </citation>
    <scope>NUCLEOTIDE SEQUENCE [LARGE SCALE GENOMIC DNA]</scope>
    <source>
        <strain evidence="5 6">LMG 31471</strain>
    </source>
</reference>
<evidence type="ECO:0000313" key="6">
    <source>
        <dbReference type="Proteomes" id="UP000441772"/>
    </source>
</evidence>
<dbReference type="CDD" id="cd05827">
    <property type="entry name" value="Sortase_C"/>
    <property type="match status" value="1"/>
</dbReference>
<dbReference type="NCBIfam" id="TIGR01076">
    <property type="entry name" value="sortase_fam"/>
    <property type="match status" value="1"/>
</dbReference>
<dbReference type="Gene3D" id="2.40.260.10">
    <property type="entry name" value="Sortase"/>
    <property type="match status" value="1"/>
</dbReference>
<dbReference type="InterPro" id="IPR042002">
    <property type="entry name" value="Sortase_C"/>
</dbReference>
<dbReference type="Proteomes" id="UP000441772">
    <property type="component" value="Unassembled WGS sequence"/>
</dbReference>
<feature type="active site" description="Acyl-thioester intermediate" evidence="2">
    <location>
        <position position="325"/>
    </location>
</feature>
<dbReference type="InterPro" id="IPR023365">
    <property type="entry name" value="Sortase_dom-sf"/>
</dbReference>
<keyword evidence="4" id="KW-0472">Membrane</keyword>
<keyword evidence="4" id="KW-0812">Transmembrane</keyword>
<evidence type="ECO:0000313" key="5">
    <source>
        <dbReference type="EMBL" id="KAB7789982.1"/>
    </source>
</evidence>
<feature type="active site" description="Proton donor/acceptor" evidence="2">
    <location>
        <position position="263"/>
    </location>
</feature>
<feature type="compositionally biased region" description="Acidic residues" evidence="3">
    <location>
        <begin position="1"/>
        <end position="10"/>
    </location>
</feature>
<name>A0A6I1GGZ1_9BIFI</name>
<accession>A0A6I1GGZ1</accession>
<dbReference type="NCBIfam" id="NF033745">
    <property type="entry name" value="class_C_sortase"/>
    <property type="match status" value="1"/>
</dbReference>